<comment type="caution">
    <text evidence="2">The sequence shown here is derived from an EMBL/GenBank/DDBJ whole genome shotgun (WGS) entry which is preliminary data.</text>
</comment>
<evidence type="ECO:0000313" key="3">
    <source>
        <dbReference type="Proteomes" id="UP001151516"/>
    </source>
</evidence>
<proteinExistence type="predicted"/>
<evidence type="ECO:0000259" key="1">
    <source>
        <dbReference type="Pfam" id="PF02037"/>
    </source>
</evidence>
<feature type="domain" description="SAP" evidence="1">
    <location>
        <begin position="145"/>
        <end position="173"/>
    </location>
</feature>
<gene>
    <name evidence="2" type="ORF">IWW39_005622</name>
</gene>
<sequence length="707" mass="77467">MILTAAACWRLQTPRLVWQSNHWARACAIGLARYSEQASDSTPTKKIRPRFKYMALKPTSPALTQMAAKIKEGELAMDIAKEVDHFKFTTEDLIRALPMHRAQLLGGVDMTVSSADLMLASKEDMVSMLYDLRTKRVDSIAKAFNGAQLKQYLRQHQLRASGTKKEMVNRILNDVWGISLRALETRFAMPKEDADQDGLTMPLSEDTMALLDTLEAGFLKQLEAEFGVKIAVDLQKREVRVTGVMHRVRGALSTLRESLTANTTVQMELAKYGEVRALSETHLKFISRAINRTAGGALSLSGGEFFVRGDSLVTALDTQRAVLHAVVEPKNQALFVVTPEGISGSPACTLVPAANPFSQPPTFVPDMSFYTNPGADFPSPISFLARHVLLERVADGSISRGNRNLVQALQDWAGKQQCPAGQSVYLSARLGKVVVDMDSTHKSLATQFHKPEALMAAIAQRAPLFGFSSNVSPLRWLREPAARESTAKQVVLRFSRLESPLSPDQSQVNSSSKSSYILPVSSSDNALVARIDVKAGKVDYDSAQVDHVCGTRTANVVLLQPALDLQVDVSSRQSVNVTGDLSGALERVVRKLGISGHSNKHAPPHRHEVIETHLGRFGLEAAEIVDVSRVQSSSSAMVCVRQTWDVIDDLRFSQVELLPTAMDGVSPALMSSEEEWEKYLLFLFKAALEQPSSGLTTTDSMGRASEL</sequence>
<protein>
    <recommendedName>
        <fullName evidence="1">SAP domain-containing protein</fullName>
    </recommendedName>
</protein>
<dbReference type="OrthoDB" id="5520870at2759"/>
<evidence type="ECO:0000313" key="2">
    <source>
        <dbReference type="EMBL" id="KAJ2683216.1"/>
    </source>
</evidence>
<keyword evidence="3" id="KW-1185">Reference proteome</keyword>
<reference evidence="2" key="1">
    <citation type="submission" date="2022-07" db="EMBL/GenBank/DDBJ databases">
        <title>Phylogenomic reconstructions and comparative analyses of Kickxellomycotina fungi.</title>
        <authorList>
            <person name="Reynolds N.K."/>
            <person name="Stajich J.E."/>
            <person name="Barry K."/>
            <person name="Grigoriev I.V."/>
            <person name="Crous P."/>
            <person name="Smith M.E."/>
        </authorList>
    </citation>
    <scope>NUCLEOTIDE SEQUENCE</scope>
    <source>
        <strain evidence="2">CBS 109367</strain>
    </source>
</reference>
<dbReference type="Proteomes" id="UP001151516">
    <property type="component" value="Unassembled WGS sequence"/>
</dbReference>
<name>A0A9W8GF24_9FUNG</name>
<dbReference type="Pfam" id="PF02037">
    <property type="entry name" value="SAP"/>
    <property type="match status" value="1"/>
</dbReference>
<accession>A0A9W8GF24</accession>
<dbReference type="EMBL" id="JANBTX010000309">
    <property type="protein sequence ID" value="KAJ2683216.1"/>
    <property type="molecule type" value="Genomic_DNA"/>
</dbReference>
<dbReference type="AlphaFoldDB" id="A0A9W8GF24"/>
<dbReference type="InterPro" id="IPR003034">
    <property type="entry name" value="SAP_dom"/>
</dbReference>
<organism evidence="2 3">
    <name type="scientific">Coemansia spiralis</name>
    <dbReference type="NCBI Taxonomy" id="417178"/>
    <lineage>
        <taxon>Eukaryota</taxon>
        <taxon>Fungi</taxon>
        <taxon>Fungi incertae sedis</taxon>
        <taxon>Zoopagomycota</taxon>
        <taxon>Kickxellomycotina</taxon>
        <taxon>Kickxellomycetes</taxon>
        <taxon>Kickxellales</taxon>
        <taxon>Kickxellaceae</taxon>
        <taxon>Coemansia</taxon>
    </lineage>
</organism>